<organism evidence="8 9">
    <name type="scientific">Acetatifactor muris</name>
    <dbReference type="NCBI Taxonomy" id="879566"/>
    <lineage>
        <taxon>Bacteria</taxon>
        <taxon>Bacillati</taxon>
        <taxon>Bacillota</taxon>
        <taxon>Clostridia</taxon>
        <taxon>Lachnospirales</taxon>
        <taxon>Lachnospiraceae</taxon>
        <taxon>Acetatifactor</taxon>
    </lineage>
</organism>
<evidence type="ECO:0000256" key="5">
    <source>
        <dbReference type="ARBA" id="ARBA00023015"/>
    </source>
</evidence>
<dbReference type="Proteomes" id="UP000236311">
    <property type="component" value="Unassembled WGS sequence"/>
</dbReference>
<keyword evidence="6" id="KW-0804">Transcription</keyword>
<keyword evidence="4" id="KW-1005">Bacterial flagellum biogenesis</keyword>
<evidence type="ECO:0000259" key="7">
    <source>
        <dbReference type="Pfam" id="PF04316"/>
    </source>
</evidence>
<sequence length="91" mass="10040">MRIEAYNQVHQIYQAGKVNKTRQTGSVSHTDQLQFSSLGKEIGTAQAALAAAPDIREELTAPIKAQIQNGTYSVDNASFAAKLLQKYEEMR</sequence>
<dbReference type="InterPro" id="IPR035890">
    <property type="entry name" value="Anti-sigma-28_factor_FlgM_sf"/>
</dbReference>
<keyword evidence="3" id="KW-0678">Repressor</keyword>
<keyword evidence="9" id="KW-1185">Reference proteome</keyword>
<dbReference type="RefSeq" id="WP_103237666.1">
    <property type="nucleotide sequence ID" value="NZ_CANRXC010000007.1"/>
</dbReference>
<gene>
    <name evidence="8" type="ORF">AMURIS_00258</name>
</gene>
<protein>
    <recommendedName>
        <fullName evidence="2">Negative regulator of flagellin synthesis</fullName>
    </recommendedName>
</protein>
<evidence type="ECO:0000256" key="1">
    <source>
        <dbReference type="ARBA" id="ARBA00005322"/>
    </source>
</evidence>
<dbReference type="SUPFAM" id="SSF101498">
    <property type="entry name" value="Anti-sigma factor FlgM"/>
    <property type="match status" value="1"/>
</dbReference>
<feature type="domain" description="Anti-sigma-28 factor FlgM C-terminal" evidence="7">
    <location>
        <begin position="31"/>
        <end position="85"/>
    </location>
</feature>
<evidence type="ECO:0000256" key="3">
    <source>
        <dbReference type="ARBA" id="ARBA00022491"/>
    </source>
</evidence>
<dbReference type="NCBIfam" id="TIGR03824">
    <property type="entry name" value="FlgM_jcvi"/>
    <property type="match status" value="1"/>
</dbReference>
<dbReference type="GO" id="GO:0045892">
    <property type="term" value="P:negative regulation of DNA-templated transcription"/>
    <property type="evidence" value="ECO:0007669"/>
    <property type="project" value="InterPro"/>
</dbReference>
<evidence type="ECO:0000256" key="2">
    <source>
        <dbReference type="ARBA" id="ARBA00017823"/>
    </source>
</evidence>
<evidence type="ECO:0000256" key="6">
    <source>
        <dbReference type="ARBA" id="ARBA00023163"/>
    </source>
</evidence>
<accession>A0A2K4ZAR0</accession>
<dbReference type="Pfam" id="PF04316">
    <property type="entry name" value="FlgM"/>
    <property type="match status" value="1"/>
</dbReference>
<evidence type="ECO:0000256" key="4">
    <source>
        <dbReference type="ARBA" id="ARBA00022795"/>
    </source>
</evidence>
<reference evidence="8 9" key="1">
    <citation type="submission" date="2018-01" db="EMBL/GenBank/DDBJ databases">
        <authorList>
            <person name="Gaut B.S."/>
            <person name="Morton B.R."/>
            <person name="Clegg M.T."/>
            <person name="Duvall M.R."/>
        </authorList>
    </citation>
    <scope>NUCLEOTIDE SEQUENCE [LARGE SCALE GENOMIC DNA]</scope>
    <source>
        <strain evidence="8">GP69</strain>
    </source>
</reference>
<dbReference type="EMBL" id="OFSM01000001">
    <property type="protein sequence ID" value="SOY27554.1"/>
    <property type="molecule type" value="Genomic_DNA"/>
</dbReference>
<name>A0A2K4ZAR0_9FIRM</name>
<evidence type="ECO:0000313" key="9">
    <source>
        <dbReference type="Proteomes" id="UP000236311"/>
    </source>
</evidence>
<proteinExistence type="inferred from homology"/>
<keyword evidence="5" id="KW-0805">Transcription regulation</keyword>
<dbReference type="InterPro" id="IPR031316">
    <property type="entry name" value="FlgM_C"/>
</dbReference>
<dbReference type="InterPro" id="IPR007412">
    <property type="entry name" value="FlgM"/>
</dbReference>
<evidence type="ECO:0000313" key="8">
    <source>
        <dbReference type="EMBL" id="SOY27554.1"/>
    </source>
</evidence>
<dbReference type="AlphaFoldDB" id="A0A2K4ZAR0"/>
<comment type="similarity">
    <text evidence="1">Belongs to the FlgM family.</text>
</comment>
<dbReference type="OrthoDB" id="1767600at2"/>
<dbReference type="GO" id="GO:0044781">
    <property type="term" value="P:bacterial-type flagellum organization"/>
    <property type="evidence" value="ECO:0007669"/>
    <property type="project" value="UniProtKB-KW"/>
</dbReference>